<evidence type="ECO:0000256" key="3">
    <source>
        <dbReference type="ARBA" id="ARBA00022729"/>
    </source>
</evidence>
<evidence type="ECO:0000256" key="1">
    <source>
        <dbReference type="ARBA" id="ARBA00004418"/>
    </source>
</evidence>
<dbReference type="Proteomes" id="UP000324738">
    <property type="component" value="Unassembled WGS sequence"/>
</dbReference>
<evidence type="ECO:0000256" key="2">
    <source>
        <dbReference type="ARBA" id="ARBA00005695"/>
    </source>
</evidence>
<keyword evidence="7" id="KW-1185">Reference proteome</keyword>
<organism evidence="6 7">
    <name type="scientific">Aureimonas fodinaquatilis</name>
    <dbReference type="NCBI Taxonomy" id="2565783"/>
    <lineage>
        <taxon>Bacteria</taxon>
        <taxon>Pseudomonadati</taxon>
        <taxon>Pseudomonadota</taxon>
        <taxon>Alphaproteobacteria</taxon>
        <taxon>Hyphomicrobiales</taxon>
        <taxon>Aurantimonadaceae</taxon>
        <taxon>Aureimonas</taxon>
    </lineage>
</organism>
<dbReference type="RefSeq" id="WP_149300295.1">
    <property type="nucleotide sequence ID" value="NZ_VTWH01000002.1"/>
</dbReference>
<dbReference type="AlphaFoldDB" id="A0A5B0DWW2"/>
<feature type="domain" description="Solute-binding protein family 5" evidence="5">
    <location>
        <begin position="83"/>
        <end position="447"/>
    </location>
</feature>
<dbReference type="EMBL" id="VTWH01000002">
    <property type="protein sequence ID" value="KAA0970986.1"/>
    <property type="molecule type" value="Genomic_DNA"/>
</dbReference>
<dbReference type="PIRSF" id="PIRSF002741">
    <property type="entry name" value="MppA"/>
    <property type="match status" value="1"/>
</dbReference>
<dbReference type="GO" id="GO:0015833">
    <property type="term" value="P:peptide transport"/>
    <property type="evidence" value="ECO:0007669"/>
    <property type="project" value="TreeGrafter"/>
</dbReference>
<proteinExistence type="inferred from homology"/>
<reference evidence="6 7" key="1">
    <citation type="submission" date="2019-08" db="EMBL/GenBank/DDBJ databases">
        <title>Aureimonas fodiniaquatilis sp. nov., isolated from a coal mine wastewater.</title>
        <authorList>
            <person name="Kim W."/>
        </authorList>
    </citation>
    <scope>NUCLEOTIDE SEQUENCE [LARGE SCALE GENOMIC DNA]</scope>
    <source>
        <strain evidence="6 7">CAU 1482</strain>
    </source>
</reference>
<keyword evidence="3 4" id="KW-0732">Signal</keyword>
<evidence type="ECO:0000259" key="5">
    <source>
        <dbReference type="Pfam" id="PF00496"/>
    </source>
</evidence>
<evidence type="ECO:0000313" key="7">
    <source>
        <dbReference type="Proteomes" id="UP000324738"/>
    </source>
</evidence>
<comment type="subcellular location">
    <subcellularLocation>
        <location evidence="1">Periplasm</location>
    </subcellularLocation>
</comment>
<dbReference type="OrthoDB" id="8144963at2"/>
<dbReference type="PANTHER" id="PTHR30290:SF38">
    <property type="entry name" value="D,D-DIPEPTIDE-BINDING PERIPLASMIC PROTEIN DDPA-RELATED"/>
    <property type="match status" value="1"/>
</dbReference>
<dbReference type="Gene3D" id="3.40.190.10">
    <property type="entry name" value="Periplasmic binding protein-like II"/>
    <property type="match status" value="1"/>
</dbReference>
<evidence type="ECO:0000256" key="4">
    <source>
        <dbReference type="SAM" id="SignalP"/>
    </source>
</evidence>
<dbReference type="GO" id="GO:1904680">
    <property type="term" value="F:peptide transmembrane transporter activity"/>
    <property type="evidence" value="ECO:0007669"/>
    <property type="project" value="TreeGrafter"/>
</dbReference>
<dbReference type="InterPro" id="IPR000914">
    <property type="entry name" value="SBP_5_dom"/>
</dbReference>
<dbReference type="InterPro" id="IPR006311">
    <property type="entry name" value="TAT_signal"/>
</dbReference>
<dbReference type="GO" id="GO:0043190">
    <property type="term" value="C:ATP-binding cassette (ABC) transporter complex"/>
    <property type="evidence" value="ECO:0007669"/>
    <property type="project" value="InterPro"/>
</dbReference>
<dbReference type="InterPro" id="IPR039424">
    <property type="entry name" value="SBP_5"/>
</dbReference>
<gene>
    <name evidence="6" type="ORF">FPY71_11040</name>
</gene>
<comment type="similarity">
    <text evidence="2">Belongs to the bacterial solute-binding protein 5 family.</text>
</comment>
<dbReference type="CDD" id="cd08517">
    <property type="entry name" value="PBP2_NikA_DppA_OppA_like_13"/>
    <property type="match status" value="1"/>
</dbReference>
<dbReference type="PANTHER" id="PTHR30290">
    <property type="entry name" value="PERIPLASMIC BINDING COMPONENT OF ABC TRANSPORTER"/>
    <property type="match status" value="1"/>
</dbReference>
<dbReference type="SUPFAM" id="SSF53850">
    <property type="entry name" value="Periplasmic binding protein-like II"/>
    <property type="match status" value="1"/>
</dbReference>
<accession>A0A5B0DWW2</accession>
<evidence type="ECO:0000313" key="6">
    <source>
        <dbReference type="EMBL" id="KAA0970986.1"/>
    </source>
</evidence>
<feature type="chain" id="PRO_5023025634" evidence="4">
    <location>
        <begin position="31"/>
        <end position="537"/>
    </location>
</feature>
<dbReference type="GO" id="GO:0030288">
    <property type="term" value="C:outer membrane-bounded periplasmic space"/>
    <property type="evidence" value="ECO:0007669"/>
    <property type="project" value="UniProtKB-ARBA"/>
</dbReference>
<feature type="signal peptide" evidence="4">
    <location>
        <begin position="1"/>
        <end position="30"/>
    </location>
</feature>
<name>A0A5B0DWW2_9HYPH</name>
<sequence length="537" mass="59494">MAISTLNRRRFLVGTLLASTCLATFGPAWAQEATAEPVHGGILTFVLMAEPSVGLVNIVSAGATRTTAKTNEGLLTYDFDLTPRPQLAVEWDVAEDGMTYTFKLRPDVKWHDGEPFTSEDVKVSYTLLRKGHPRSQAIVANIAEIETPDPLTVIFRMSAPAPYLLYGLAAAEMPIVPAHIFKIDEDAAQNPAIRSPIGTGPFKFKEWVRGSHIIYERNPDYWDEGKPYLDGIVFRVMTDQAARSAAFETGEILIGDETPISYSDVERLTATPTIDVTTDGYTSRNTIARLVFNFDDPKYSNPLVRQAIELAIDKQLLVDSAWFGYGKPGTSAIPSGIARFHIPVETKAVDLEKANALLDEAGYPKGANGIRFETTIDYYPGFSPMKSQAEFIKSAMAQLGIMVNVRSTDYATYVKRIYTDRDFEFYTTTNSATFDPTIGIQRNYLSTSFTKGVPFSNGTHYASEAADAALIAAAREPNEQKRHEYFEAFQRQVAEDLPAIALIEIEQLTVFNKRVHNHTQAAEGLWSNMADVYLTAE</sequence>
<dbReference type="InterPro" id="IPR030678">
    <property type="entry name" value="Peptide/Ni-bd"/>
</dbReference>
<protein>
    <submittedName>
        <fullName evidence="6">ABC transporter substrate-binding protein</fullName>
    </submittedName>
</protein>
<dbReference type="Gene3D" id="3.10.105.10">
    <property type="entry name" value="Dipeptide-binding Protein, Domain 3"/>
    <property type="match status" value="1"/>
</dbReference>
<dbReference type="PROSITE" id="PS51318">
    <property type="entry name" value="TAT"/>
    <property type="match status" value="1"/>
</dbReference>
<comment type="caution">
    <text evidence="6">The sequence shown here is derived from an EMBL/GenBank/DDBJ whole genome shotgun (WGS) entry which is preliminary data.</text>
</comment>
<dbReference type="Pfam" id="PF00496">
    <property type="entry name" value="SBP_bac_5"/>
    <property type="match status" value="1"/>
</dbReference>